<organism evidence="6 7">
    <name type="scientific">Chitinivibrio alkaliphilus ACht1</name>
    <dbReference type="NCBI Taxonomy" id="1313304"/>
    <lineage>
        <taxon>Bacteria</taxon>
        <taxon>Pseudomonadati</taxon>
        <taxon>Fibrobacterota</taxon>
        <taxon>Chitinivibrionia</taxon>
        <taxon>Chitinivibrionales</taxon>
        <taxon>Chitinivibrionaceae</taxon>
        <taxon>Chitinivibrio</taxon>
    </lineage>
</organism>
<name>U7D5W8_9BACT</name>
<sequence>MSNSMESSKELAQSHGAAAPANAASTPEGVSEAKTAVEVVVQQVDDVMVSVTLPDGTEGRIPRKDIDSEELTSGDSLSALVLSSSEGAALLSASMVRRKKAGMKLLRTLKDESLPVQGRITGMNKGGYNINFLGRKAFCPFSTVDVTFPDVPQELMGKELDFVIARIENRGDNIVLTRIPLLQDEIRETIETIEAACEQKTPLNGKVTRVTNFGAFVDLGGVEGLVHISELTWDREEKTESVVREGENISVMVLEVTRNEELHESRISLSVKRLESNPWEEALQKYSLGDVVEAPVSRIVGFGAFIKLMPGVEALIRTEEMGWTRIRKPSREVSRGQMVRAKIIEINEEEHKIDCSMKEFADNPWKDVAEKYTVGESVTATVSGVQDYGYFVDLDEQITGLLRNKRIGKDISTPLKKGDTLEVRIDEVDTEECRIALSCGDVPAEEPQRRPRKSSHGTTAPSASTKTTPGDTDFAAALRNALKQKK</sequence>
<dbReference type="GO" id="GO:0003735">
    <property type="term" value="F:structural constituent of ribosome"/>
    <property type="evidence" value="ECO:0007669"/>
    <property type="project" value="TreeGrafter"/>
</dbReference>
<dbReference type="EMBL" id="ASJR01000008">
    <property type="protein sequence ID" value="ERP31899.1"/>
    <property type="molecule type" value="Genomic_DNA"/>
</dbReference>
<proteinExistence type="inferred from homology"/>
<evidence type="ECO:0000256" key="3">
    <source>
        <dbReference type="ARBA" id="ARBA00023274"/>
    </source>
</evidence>
<dbReference type="PROSITE" id="PS50126">
    <property type="entry name" value="S1"/>
    <property type="match status" value="3"/>
</dbReference>
<dbReference type="SUPFAM" id="SSF50249">
    <property type="entry name" value="Nucleic acid-binding proteins"/>
    <property type="match status" value="4"/>
</dbReference>
<dbReference type="OrthoDB" id="9804077at2"/>
<feature type="domain" description="S1 motif" evidence="5">
    <location>
        <begin position="200"/>
        <end position="272"/>
    </location>
</feature>
<evidence type="ECO:0000256" key="1">
    <source>
        <dbReference type="ARBA" id="ARBA00006767"/>
    </source>
</evidence>
<dbReference type="CDD" id="cd04465">
    <property type="entry name" value="S1_RPS1_repeat_ec2_hs2"/>
    <property type="match status" value="1"/>
</dbReference>
<feature type="domain" description="S1 motif" evidence="5">
    <location>
        <begin position="375"/>
        <end position="440"/>
    </location>
</feature>
<keyword evidence="7" id="KW-1185">Reference proteome</keyword>
<dbReference type="InterPro" id="IPR012340">
    <property type="entry name" value="NA-bd_OB-fold"/>
</dbReference>
<feature type="region of interest" description="Disordered" evidence="4">
    <location>
        <begin position="1"/>
        <end position="32"/>
    </location>
</feature>
<dbReference type="PANTHER" id="PTHR10724">
    <property type="entry name" value="30S RIBOSOMAL PROTEIN S1"/>
    <property type="match status" value="1"/>
</dbReference>
<dbReference type="GO" id="GO:0022627">
    <property type="term" value="C:cytosolic small ribosomal subunit"/>
    <property type="evidence" value="ECO:0007669"/>
    <property type="project" value="TreeGrafter"/>
</dbReference>
<dbReference type="Proteomes" id="UP000017148">
    <property type="component" value="Unassembled WGS sequence"/>
</dbReference>
<dbReference type="Pfam" id="PF00575">
    <property type="entry name" value="S1"/>
    <property type="match status" value="3"/>
</dbReference>
<feature type="compositionally biased region" description="Low complexity" evidence="4">
    <location>
        <begin position="457"/>
        <end position="470"/>
    </location>
</feature>
<accession>U7D5W8</accession>
<dbReference type="SMART" id="SM00316">
    <property type="entry name" value="S1"/>
    <property type="match status" value="5"/>
</dbReference>
<comment type="caution">
    <text evidence="6">The sequence shown here is derived from an EMBL/GenBank/DDBJ whole genome shotgun (WGS) entry which is preliminary data.</text>
</comment>
<gene>
    <name evidence="6" type="ORF">CALK_1115</name>
</gene>
<evidence type="ECO:0000313" key="6">
    <source>
        <dbReference type="EMBL" id="ERP31899.1"/>
    </source>
</evidence>
<evidence type="ECO:0000313" key="7">
    <source>
        <dbReference type="Proteomes" id="UP000017148"/>
    </source>
</evidence>
<comment type="similarity">
    <text evidence="1">Belongs to the bacterial ribosomal protein bS1 family.</text>
</comment>
<keyword evidence="3" id="KW-0687">Ribonucleoprotein</keyword>
<dbReference type="RefSeq" id="WP_022636600.1">
    <property type="nucleotide sequence ID" value="NZ_ASJR01000008.1"/>
</dbReference>
<dbReference type="eggNOG" id="COG0539">
    <property type="taxonomic scope" value="Bacteria"/>
</dbReference>
<dbReference type="STRING" id="1313304.CALK_1115"/>
<dbReference type="InterPro" id="IPR003029">
    <property type="entry name" value="S1_domain"/>
</dbReference>
<feature type="region of interest" description="Disordered" evidence="4">
    <location>
        <begin position="439"/>
        <end position="473"/>
    </location>
</feature>
<dbReference type="PANTHER" id="PTHR10724:SF7">
    <property type="entry name" value="SMALL RIBOSOMAL SUBUNIT PROTEIN BS1C"/>
    <property type="match status" value="1"/>
</dbReference>
<dbReference type="PATRIC" id="fig|1313304.3.peg.1069"/>
<dbReference type="AlphaFoldDB" id="U7D5W8"/>
<feature type="domain" description="S1 motif" evidence="5">
    <location>
        <begin position="289"/>
        <end position="358"/>
    </location>
</feature>
<dbReference type="GO" id="GO:0006412">
    <property type="term" value="P:translation"/>
    <property type="evidence" value="ECO:0007669"/>
    <property type="project" value="TreeGrafter"/>
</dbReference>
<evidence type="ECO:0000256" key="2">
    <source>
        <dbReference type="ARBA" id="ARBA00022980"/>
    </source>
</evidence>
<evidence type="ECO:0000259" key="5">
    <source>
        <dbReference type="PROSITE" id="PS50126"/>
    </source>
</evidence>
<keyword evidence="2 6" id="KW-0689">Ribosomal protein</keyword>
<dbReference type="GO" id="GO:0003729">
    <property type="term" value="F:mRNA binding"/>
    <property type="evidence" value="ECO:0007669"/>
    <property type="project" value="TreeGrafter"/>
</dbReference>
<dbReference type="InterPro" id="IPR050437">
    <property type="entry name" value="Ribos_protein_bS1-like"/>
</dbReference>
<reference evidence="6 7" key="1">
    <citation type="journal article" date="2013" name="Environ. Microbiol.">
        <title>Genome analysis of Chitinivibrio alkaliphilus gen. nov., sp. nov., a novel extremely haloalkaliphilic anaerobic chitinolytic bacterium from the candidate phylum Termite Group 3.</title>
        <authorList>
            <person name="Sorokin D.Y."/>
            <person name="Gumerov V.M."/>
            <person name="Rakitin A.L."/>
            <person name="Beletsky A.V."/>
            <person name="Damste J.S."/>
            <person name="Muyzer G."/>
            <person name="Mardanov A.V."/>
            <person name="Ravin N.V."/>
        </authorList>
    </citation>
    <scope>NUCLEOTIDE SEQUENCE [LARGE SCALE GENOMIC DNA]</scope>
    <source>
        <strain evidence="6 7">ACht1</strain>
    </source>
</reference>
<evidence type="ECO:0000256" key="4">
    <source>
        <dbReference type="SAM" id="MobiDB-lite"/>
    </source>
</evidence>
<protein>
    <submittedName>
        <fullName evidence="6">Ribosomal protein S1</fullName>
    </submittedName>
</protein>
<dbReference type="Gene3D" id="2.40.50.140">
    <property type="entry name" value="Nucleic acid-binding proteins"/>
    <property type="match status" value="3"/>
</dbReference>